<protein>
    <recommendedName>
        <fullName evidence="1">Mycothiol-dependent maleylpyruvate isomerase metal-binding domain-containing protein</fullName>
    </recommendedName>
</protein>
<comment type="caution">
    <text evidence="2">The sequence shown here is derived from an EMBL/GenBank/DDBJ whole genome shotgun (WGS) entry which is preliminary data.</text>
</comment>
<dbReference type="Pfam" id="PF11716">
    <property type="entry name" value="MDMPI_N"/>
    <property type="match status" value="1"/>
</dbReference>
<reference evidence="2 3" key="1">
    <citation type="submission" date="2015-10" db="EMBL/GenBank/DDBJ databases">
        <authorList>
            <person name="Gilbert D.G."/>
        </authorList>
    </citation>
    <scope>NUCLEOTIDE SEQUENCE [LARGE SCALE GENOMIC DNA]</scope>
    <source>
        <strain evidence="2 3">NRRL B-16712</strain>
    </source>
</reference>
<dbReference type="InterPro" id="IPR024344">
    <property type="entry name" value="MDMPI_metal-binding"/>
</dbReference>
<dbReference type="Gene3D" id="1.20.120.450">
    <property type="entry name" value="dinb family like domain"/>
    <property type="match status" value="1"/>
</dbReference>
<evidence type="ECO:0000313" key="2">
    <source>
        <dbReference type="EMBL" id="KUL42243.1"/>
    </source>
</evidence>
<dbReference type="NCBIfam" id="TIGR03086">
    <property type="entry name" value="TIGR03086 family metal-binding protein"/>
    <property type="match status" value="1"/>
</dbReference>
<dbReference type="EMBL" id="LLZH01000002">
    <property type="protein sequence ID" value="KUL42243.1"/>
    <property type="molecule type" value="Genomic_DNA"/>
</dbReference>
<dbReference type="GO" id="GO:0046872">
    <property type="term" value="F:metal ion binding"/>
    <property type="evidence" value="ECO:0007669"/>
    <property type="project" value="InterPro"/>
</dbReference>
<dbReference type="Proteomes" id="UP000053244">
    <property type="component" value="Unassembled WGS sequence"/>
</dbReference>
<evidence type="ECO:0000313" key="3">
    <source>
        <dbReference type="Proteomes" id="UP000053244"/>
    </source>
</evidence>
<organism evidence="2 3">
    <name type="scientific">Actinoplanes awajinensis subsp. mycoplanecinus</name>
    <dbReference type="NCBI Taxonomy" id="135947"/>
    <lineage>
        <taxon>Bacteria</taxon>
        <taxon>Bacillati</taxon>
        <taxon>Actinomycetota</taxon>
        <taxon>Actinomycetes</taxon>
        <taxon>Micromonosporales</taxon>
        <taxon>Micromonosporaceae</taxon>
        <taxon>Actinoplanes</taxon>
    </lineage>
</organism>
<dbReference type="NCBIfam" id="TIGR03083">
    <property type="entry name" value="maleylpyruvate isomerase family mycothiol-dependent enzyme"/>
    <property type="match status" value="1"/>
</dbReference>
<dbReference type="InterPro" id="IPR034660">
    <property type="entry name" value="DinB/YfiT-like"/>
</dbReference>
<dbReference type="SUPFAM" id="SSF109854">
    <property type="entry name" value="DinB/YfiT-like putative metalloenzymes"/>
    <property type="match status" value="1"/>
</dbReference>
<feature type="domain" description="Mycothiol-dependent maleylpyruvate isomerase metal-binding" evidence="1">
    <location>
        <begin position="13"/>
        <end position="136"/>
    </location>
</feature>
<gene>
    <name evidence="2" type="ORF">ADL15_01515</name>
</gene>
<accession>A0A0X3VBQ8</accession>
<dbReference type="OrthoDB" id="5185819at2"/>
<dbReference type="InterPro" id="IPR017520">
    <property type="entry name" value="CHP03086"/>
</dbReference>
<name>A0A0X3VBQ8_9ACTN</name>
<keyword evidence="3" id="KW-1185">Reference proteome</keyword>
<dbReference type="InterPro" id="IPR017517">
    <property type="entry name" value="Maleyloyr_isom"/>
</dbReference>
<dbReference type="AlphaFoldDB" id="A0A0X3VBQ8"/>
<sequence length="204" mass="21730">MPTIAEDLRQIHAAAVRATVDLVAHATPDDLTRPTPCARWDLAALLGHMTAQHHGFAAAAHGRGADLTVWTPTRPDADFLHRYAEATTAVLDAFAPADVLDRPFDLPELSTDRTFPGHLALRFHLVDYVVHGWDVATTLSLPYAPGPDTLAATLPIARAVPDGPTRLTPDAAFAPAHPVLPGTDPLTEILLLLGRHPSRPGASA</sequence>
<proteinExistence type="predicted"/>
<evidence type="ECO:0000259" key="1">
    <source>
        <dbReference type="Pfam" id="PF11716"/>
    </source>
</evidence>
<dbReference type="RefSeq" id="WP_067684357.1">
    <property type="nucleotide sequence ID" value="NZ_LLZH01000002.1"/>
</dbReference>